<dbReference type="AlphaFoldDB" id="A0ABD3VCF7"/>
<keyword evidence="2" id="KW-1185">Reference proteome</keyword>
<dbReference type="SUPFAM" id="SSF49899">
    <property type="entry name" value="Concanavalin A-like lectins/glucanases"/>
    <property type="match status" value="1"/>
</dbReference>
<accession>A0ABD3VCF7</accession>
<evidence type="ECO:0000313" key="2">
    <source>
        <dbReference type="Proteomes" id="UP001634394"/>
    </source>
</evidence>
<dbReference type="EMBL" id="JBJQND010000013">
    <property type="protein sequence ID" value="KAL3858217.1"/>
    <property type="molecule type" value="Genomic_DNA"/>
</dbReference>
<organism evidence="1 2">
    <name type="scientific">Sinanodonta woodiana</name>
    <name type="common">Chinese pond mussel</name>
    <name type="synonym">Anodonta woodiana</name>
    <dbReference type="NCBI Taxonomy" id="1069815"/>
    <lineage>
        <taxon>Eukaryota</taxon>
        <taxon>Metazoa</taxon>
        <taxon>Spiralia</taxon>
        <taxon>Lophotrochozoa</taxon>
        <taxon>Mollusca</taxon>
        <taxon>Bivalvia</taxon>
        <taxon>Autobranchia</taxon>
        <taxon>Heteroconchia</taxon>
        <taxon>Palaeoheterodonta</taxon>
        <taxon>Unionida</taxon>
        <taxon>Unionoidea</taxon>
        <taxon>Unionidae</taxon>
        <taxon>Unioninae</taxon>
        <taxon>Sinanodonta</taxon>
    </lineage>
</organism>
<dbReference type="Gene3D" id="2.60.120.200">
    <property type="match status" value="1"/>
</dbReference>
<sequence>MKGHCAGFWVCKDGKSVPSCCPKDMRYSHLMSTCRKDGRKACFHDEKCGEIREKRVCDSVPKPGSETEYIVATSGIEYTMPCPPGTVYRQENCSCLATSVLVRSTGCKPTLEIHFEKKDLFQAGIEISGVQIIANGSPVDGGSYAYFDGSAYLNALSLANSHSTETKVISFYLKSDSDVGRRQTIMTNKIEIATGCNRTACHGSLQIDISPNKELLYLLSTGQRSVQLSTVISSDWTKVWYIYDGKIYGKFLAVSNLTGTFADVEGSIIESQSGLIIGRPPSATVGDFYKGALDEFQVWNCIPKDAETLLKRSLEQSL</sequence>
<evidence type="ECO:0000313" key="1">
    <source>
        <dbReference type="EMBL" id="KAL3858217.1"/>
    </source>
</evidence>
<proteinExistence type="predicted"/>
<dbReference type="Proteomes" id="UP001634394">
    <property type="component" value="Unassembled WGS sequence"/>
</dbReference>
<name>A0ABD3VCF7_SINWO</name>
<dbReference type="InterPro" id="IPR013320">
    <property type="entry name" value="ConA-like_dom_sf"/>
</dbReference>
<comment type="caution">
    <text evidence="1">The sequence shown here is derived from an EMBL/GenBank/DDBJ whole genome shotgun (WGS) entry which is preliminary data.</text>
</comment>
<protein>
    <submittedName>
        <fullName evidence="1">Uncharacterized protein</fullName>
    </submittedName>
</protein>
<reference evidence="1 2" key="1">
    <citation type="submission" date="2024-11" db="EMBL/GenBank/DDBJ databases">
        <title>Chromosome-level genome assembly of the freshwater bivalve Anodonta woodiana.</title>
        <authorList>
            <person name="Chen X."/>
        </authorList>
    </citation>
    <scope>NUCLEOTIDE SEQUENCE [LARGE SCALE GENOMIC DNA]</scope>
    <source>
        <strain evidence="1">MN2024</strain>
        <tissue evidence="1">Gills</tissue>
    </source>
</reference>
<gene>
    <name evidence="1" type="ORF">ACJMK2_012815</name>
</gene>